<feature type="domain" description="Cation efflux protein cytoplasmic" evidence="8">
    <location>
        <begin position="75"/>
        <end position="149"/>
    </location>
</feature>
<feature type="domain" description="Cation efflux protein transmembrane" evidence="7">
    <location>
        <begin position="4"/>
        <end position="68"/>
    </location>
</feature>
<name>A0A645J936_9ZZZZ</name>
<proteinExistence type="predicted"/>
<dbReference type="Gene3D" id="1.20.1510.10">
    <property type="entry name" value="Cation efflux protein transmembrane domain"/>
    <property type="match status" value="1"/>
</dbReference>
<evidence type="ECO:0000259" key="8">
    <source>
        <dbReference type="Pfam" id="PF16916"/>
    </source>
</evidence>
<dbReference type="InterPro" id="IPR002524">
    <property type="entry name" value="Cation_efflux"/>
</dbReference>
<keyword evidence="3 6" id="KW-0812">Transmembrane</keyword>
<sequence length="151" mass="16288">MSVKINSAGLMAAAKDNLSDAWVSIGTAVGIIASQFGLPWVDPLAAAIVGILIIKTGWDIFIGAARNLTDGYDKGEIDKVTDRLSLIDGIHHISAIRARLIGNVTHMDIIIHVDSEMTVSNAHKLTEELEIILSNEFSITEVIIHVEPFCS</sequence>
<dbReference type="PANTHER" id="PTHR43840">
    <property type="entry name" value="MITOCHONDRIAL METAL TRANSPORTER 1-RELATED"/>
    <property type="match status" value="1"/>
</dbReference>
<dbReference type="Pfam" id="PF01545">
    <property type="entry name" value="Cation_efflux"/>
    <property type="match status" value="1"/>
</dbReference>
<evidence type="ECO:0000256" key="6">
    <source>
        <dbReference type="SAM" id="Phobius"/>
    </source>
</evidence>
<gene>
    <name evidence="9" type="ORF">SDC9_207659</name>
</gene>
<dbReference type="Gene3D" id="3.30.70.1350">
    <property type="entry name" value="Cation efflux protein, cytoplasmic domain"/>
    <property type="match status" value="1"/>
</dbReference>
<dbReference type="InterPro" id="IPR058533">
    <property type="entry name" value="Cation_efflux_TM"/>
</dbReference>
<feature type="transmembrane region" description="Helical" evidence="6">
    <location>
        <begin position="44"/>
        <end position="65"/>
    </location>
</feature>
<dbReference type="InterPro" id="IPR027469">
    <property type="entry name" value="Cation_efflux_TMD_sf"/>
</dbReference>
<dbReference type="GO" id="GO:0008324">
    <property type="term" value="F:monoatomic cation transmembrane transporter activity"/>
    <property type="evidence" value="ECO:0007669"/>
    <property type="project" value="InterPro"/>
</dbReference>
<evidence type="ECO:0000256" key="2">
    <source>
        <dbReference type="ARBA" id="ARBA00022448"/>
    </source>
</evidence>
<dbReference type="InterPro" id="IPR027470">
    <property type="entry name" value="Cation_efflux_CTD"/>
</dbReference>
<dbReference type="AlphaFoldDB" id="A0A645J936"/>
<dbReference type="PANTHER" id="PTHR43840:SF50">
    <property type="entry name" value="MANGANESE EFFLUX SYSTEM PROTEIN MNES"/>
    <property type="match status" value="1"/>
</dbReference>
<evidence type="ECO:0000256" key="4">
    <source>
        <dbReference type="ARBA" id="ARBA00022989"/>
    </source>
</evidence>
<reference evidence="9" key="1">
    <citation type="submission" date="2019-08" db="EMBL/GenBank/DDBJ databases">
        <authorList>
            <person name="Kucharzyk K."/>
            <person name="Murdoch R.W."/>
            <person name="Higgins S."/>
            <person name="Loffler F."/>
        </authorList>
    </citation>
    <scope>NUCLEOTIDE SEQUENCE</scope>
</reference>
<keyword evidence="4 6" id="KW-1133">Transmembrane helix</keyword>
<feature type="transmembrane region" description="Helical" evidence="6">
    <location>
        <begin position="21"/>
        <end position="38"/>
    </location>
</feature>
<dbReference type="InterPro" id="IPR036837">
    <property type="entry name" value="Cation_efflux_CTD_sf"/>
</dbReference>
<evidence type="ECO:0000256" key="1">
    <source>
        <dbReference type="ARBA" id="ARBA00004141"/>
    </source>
</evidence>
<dbReference type="SUPFAM" id="SSF160240">
    <property type="entry name" value="Cation efflux protein cytoplasmic domain-like"/>
    <property type="match status" value="1"/>
</dbReference>
<keyword evidence="5 6" id="KW-0472">Membrane</keyword>
<protein>
    <submittedName>
        <fullName evidence="9">Putative cation efflux system protein</fullName>
    </submittedName>
</protein>
<comment type="subcellular location">
    <subcellularLocation>
        <location evidence="1">Membrane</location>
        <topology evidence="1">Multi-pass membrane protein</topology>
    </subcellularLocation>
</comment>
<accession>A0A645J936</accession>
<dbReference type="NCBIfam" id="TIGR01297">
    <property type="entry name" value="CDF"/>
    <property type="match status" value="1"/>
</dbReference>
<dbReference type="EMBL" id="VSSQ01134538">
    <property type="protein sequence ID" value="MPN59936.1"/>
    <property type="molecule type" value="Genomic_DNA"/>
</dbReference>
<organism evidence="9">
    <name type="scientific">bioreactor metagenome</name>
    <dbReference type="NCBI Taxonomy" id="1076179"/>
    <lineage>
        <taxon>unclassified sequences</taxon>
        <taxon>metagenomes</taxon>
        <taxon>ecological metagenomes</taxon>
    </lineage>
</organism>
<dbReference type="InterPro" id="IPR050291">
    <property type="entry name" value="CDF_Transporter"/>
</dbReference>
<evidence type="ECO:0000313" key="9">
    <source>
        <dbReference type="EMBL" id="MPN59936.1"/>
    </source>
</evidence>
<evidence type="ECO:0000256" key="3">
    <source>
        <dbReference type="ARBA" id="ARBA00022692"/>
    </source>
</evidence>
<comment type="caution">
    <text evidence="9">The sequence shown here is derived from an EMBL/GenBank/DDBJ whole genome shotgun (WGS) entry which is preliminary data.</text>
</comment>
<evidence type="ECO:0000256" key="5">
    <source>
        <dbReference type="ARBA" id="ARBA00023136"/>
    </source>
</evidence>
<keyword evidence="2" id="KW-0813">Transport</keyword>
<evidence type="ECO:0000259" key="7">
    <source>
        <dbReference type="Pfam" id="PF01545"/>
    </source>
</evidence>
<dbReference type="Pfam" id="PF16916">
    <property type="entry name" value="ZT_dimer"/>
    <property type="match status" value="1"/>
</dbReference>
<dbReference type="SUPFAM" id="SSF161111">
    <property type="entry name" value="Cation efflux protein transmembrane domain-like"/>
    <property type="match status" value="1"/>
</dbReference>
<dbReference type="GO" id="GO:0016020">
    <property type="term" value="C:membrane"/>
    <property type="evidence" value="ECO:0007669"/>
    <property type="project" value="UniProtKB-SubCell"/>
</dbReference>